<keyword evidence="1" id="KW-1133">Transmembrane helix</keyword>
<evidence type="ECO:0000313" key="3">
    <source>
        <dbReference type="WBParaSite" id="MBELARI_LOCUS2998"/>
    </source>
</evidence>
<reference evidence="3" key="1">
    <citation type="submission" date="2024-02" db="UniProtKB">
        <authorList>
            <consortium name="WormBaseParasite"/>
        </authorList>
    </citation>
    <scope>IDENTIFICATION</scope>
</reference>
<name>A0AAF3F833_9BILA</name>
<dbReference type="AlphaFoldDB" id="A0AAF3F833"/>
<keyword evidence="2" id="KW-1185">Reference proteome</keyword>
<organism evidence="2 3">
    <name type="scientific">Mesorhabditis belari</name>
    <dbReference type="NCBI Taxonomy" id="2138241"/>
    <lineage>
        <taxon>Eukaryota</taxon>
        <taxon>Metazoa</taxon>
        <taxon>Ecdysozoa</taxon>
        <taxon>Nematoda</taxon>
        <taxon>Chromadorea</taxon>
        <taxon>Rhabditida</taxon>
        <taxon>Rhabditina</taxon>
        <taxon>Rhabditomorpha</taxon>
        <taxon>Rhabditoidea</taxon>
        <taxon>Rhabditidae</taxon>
        <taxon>Mesorhabditinae</taxon>
        <taxon>Mesorhabditis</taxon>
    </lineage>
</organism>
<proteinExistence type="predicted"/>
<feature type="transmembrane region" description="Helical" evidence="1">
    <location>
        <begin position="49"/>
        <end position="72"/>
    </location>
</feature>
<dbReference type="Pfam" id="PF10318">
    <property type="entry name" value="7TM_GPCR_Srh"/>
    <property type="match status" value="1"/>
</dbReference>
<evidence type="ECO:0000256" key="1">
    <source>
        <dbReference type="SAM" id="Phobius"/>
    </source>
</evidence>
<dbReference type="WBParaSite" id="MBELARI_LOCUS2998">
    <property type="protein sequence ID" value="MBELARI_LOCUS2998"/>
    <property type="gene ID" value="MBELARI_LOCUS2998"/>
</dbReference>
<accession>A0AAF3F833</accession>
<sequence>MSIELVSVDSFPIIQSWLSIFSVPALFFNLLGVYIIYVGTPKRLGSYKYYLLTMQLTGAVFDFGLIFFTFPISATPILGGYFLGLASSFGVSTISQFVSFVD</sequence>
<dbReference type="InterPro" id="IPR019422">
    <property type="entry name" value="7TM_GPCR_serpentine_rcpt_Srh"/>
</dbReference>
<feature type="transmembrane region" description="Helical" evidence="1">
    <location>
        <begin position="14"/>
        <end position="37"/>
    </location>
</feature>
<keyword evidence="1" id="KW-0472">Membrane</keyword>
<dbReference type="Proteomes" id="UP000887575">
    <property type="component" value="Unassembled WGS sequence"/>
</dbReference>
<protein>
    <submittedName>
        <fullName evidence="3">Uncharacterized protein</fullName>
    </submittedName>
</protein>
<keyword evidence="1" id="KW-0812">Transmembrane</keyword>
<feature type="transmembrane region" description="Helical" evidence="1">
    <location>
        <begin position="78"/>
        <end position="101"/>
    </location>
</feature>
<evidence type="ECO:0000313" key="2">
    <source>
        <dbReference type="Proteomes" id="UP000887575"/>
    </source>
</evidence>